<protein>
    <submittedName>
        <fullName evidence="2">Uncharacterized protein</fullName>
    </submittedName>
</protein>
<evidence type="ECO:0000313" key="2">
    <source>
        <dbReference type="EMBL" id="ANS55457.1"/>
    </source>
</evidence>
<feature type="region of interest" description="Disordered" evidence="1">
    <location>
        <begin position="26"/>
        <end position="45"/>
    </location>
</feature>
<accession>A0A1B1LR38</accession>
<sequence>MQKSTLFNYLRQGKITSACNQFPRWGIRRRKNPSRPGDSSRSGKAALSGWCEMNLICFVIAAFLALDGNDAWPWFLAVGIIMS</sequence>
<keyword evidence="2" id="KW-0614">Plasmid</keyword>
<geneLocation type="plasmid" evidence="2">
    <name>pKP04VIM</name>
</geneLocation>
<dbReference type="AlphaFoldDB" id="A0A1B1LR38"/>
<proteinExistence type="predicted"/>
<name>A0A1B1LR38_KLEPN</name>
<reference evidence="2" key="1">
    <citation type="submission" date="2015-12" db="EMBL/GenBank/DDBJ databases">
        <title>Klebsiella pneumoniae strain KP04 plasmid pKP04VIM, complete sequence.</title>
        <authorList>
            <person name="Li R."/>
            <person name="Lin D."/>
            <person name="Chen C."/>
        </authorList>
    </citation>
    <scope>NUCLEOTIDE SEQUENCE</scope>
    <source>
        <plasmid evidence="2">pKP04VIM</plasmid>
    </source>
</reference>
<organism evidence="2">
    <name type="scientific">Klebsiella pneumoniae</name>
    <dbReference type="NCBI Taxonomy" id="573"/>
    <lineage>
        <taxon>Bacteria</taxon>
        <taxon>Pseudomonadati</taxon>
        <taxon>Pseudomonadota</taxon>
        <taxon>Gammaproteobacteria</taxon>
        <taxon>Enterobacterales</taxon>
        <taxon>Enterobacteriaceae</taxon>
        <taxon>Klebsiella/Raoultella group</taxon>
        <taxon>Klebsiella</taxon>
        <taxon>Klebsiella pneumoniae complex</taxon>
    </lineage>
</organism>
<evidence type="ECO:0000256" key="1">
    <source>
        <dbReference type="SAM" id="MobiDB-lite"/>
    </source>
</evidence>
<dbReference type="EMBL" id="KU318421">
    <property type="protein sequence ID" value="ANS55457.1"/>
    <property type="molecule type" value="Genomic_DNA"/>
</dbReference>